<evidence type="ECO:0000256" key="5">
    <source>
        <dbReference type="ARBA" id="ARBA00022448"/>
    </source>
</evidence>
<evidence type="ECO:0000256" key="1">
    <source>
        <dbReference type="ARBA" id="ARBA00001973"/>
    </source>
</evidence>
<comment type="caution">
    <text evidence="15">The sequence shown here is derived from an EMBL/GenBank/DDBJ whole genome shotgun (WGS) entry which is preliminary data.</text>
</comment>
<evidence type="ECO:0000256" key="12">
    <source>
        <dbReference type="PIRSR" id="PIRSR604793-1"/>
    </source>
</evidence>
<dbReference type="NCBIfam" id="TIGR00332">
    <property type="entry name" value="neela_ferrous"/>
    <property type="match status" value="1"/>
</dbReference>
<feature type="domain" description="Desulfoferrodoxin ferrous iron-binding" evidence="13">
    <location>
        <begin position="43"/>
        <end position="126"/>
    </location>
</feature>
<evidence type="ECO:0000256" key="7">
    <source>
        <dbReference type="ARBA" id="ARBA00022982"/>
    </source>
</evidence>
<dbReference type="EC" id="1.15.1.2" evidence="3"/>
<keyword evidence="5" id="KW-0813">Transport</keyword>
<dbReference type="PANTHER" id="PTHR36541">
    <property type="entry name" value="SUPEROXIDE REDUCTASE-RELATED"/>
    <property type="match status" value="1"/>
</dbReference>
<dbReference type="SUPFAM" id="SSF57802">
    <property type="entry name" value="Rubredoxin-like"/>
    <property type="match status" value="1"/>
</dbReference>
<evidence type="ECO:0000313" key="15">
    <source>
        <dbReference type="EMBL" id="HGL18056.1"/>
    </source>
</evidence>
<dbReference type="Pfam" id="PF06397">
    <property type="entry name" value="Desulfoferrod_N"/>
    <property type="match status" value="1"/>
</dbReference>
<evidence type="ECO:0000256" key="6">
    <source>
        <dbReference type="ARBA" id="ARBA00022723"/>
    </source>
</evidence>
<protein>
    <recommendedName>
        <fullName evidence="4">Desulfoferrodoxin</fullName>
        <ecNumber evidence="3">1.15.1.2</ecNumber>
    </recommendedName>
    <alternativeName>
        <fullName evidence="10">Superoxide reductase</fullName>
    </alternativeName>
</protein>
<feature type="domain" description="Desulfoferrodoxin N-terminal" evidence="14">
    <location>
        <begin position="4"/>
        <end position="36"/>
    </location>
</feature>
<feature type="binding site" evidence="12">
    <location>
        <position position="10"/>
    </location>
    <ligand>
        <name>Fe cation</name>
        <dbReference type="ChEBI" id="CHEBI:24875"/>
        <label>1</label>
    </ligand>
</feature>
<keyword evidence="8 12" id="KW-0408">Iron</keyword>
<dbReference type="GO" id="GO:0005506">
    <property type="term" value="F:iron ion binding"/>
    <property type="evidence" value="ECO:0007669"/>
    <property type="project" value="InterPro"/>
</dbReference>
<dbReference type="InterPro" id="IPR038094">
    <property type="entry name" value="Desulfoferrodoxin_N_sf"/>
</dbReference>
<organism evidence="15">
    <name type="scientific">candidate division WOR-3 bacterium</name>
    <dbReference type="NCBI Taxonomy" id="2052148"/>
    <lineage>
        <taxon>Bacteria</taxon>
        <taxon>Bacteria division WOR-3</taxon>
    </lineage>
</organism>
<dbReference type="NCBIfam" id="TIGR00320">
    <property type="entry name" value="dfx_rbo"/>
    <property type="match status" value="1"/>
</dbReference>
<comment type="cofactor">
    <cofactor evidence="12">
        <name>Fe(2+)</name>
        <dbReference type="ChEBI" id="CHEBI:29033"/>
    </cofactor>
    <text evidence="12">Binds 1 Fe(2+) ion per subunit. The iron ion 2 is coordinated via four histidines and one cysteine residue.</text>
</comment>
<keyword evidence="7" id="KW-0249">Electron transport</keyword>
<dbReference type="EMBL" id="DTDJ01000045">
    <property type="protein sequence ID" value="HGL18056.1"/>
    <property type="molecule type" value="Genomic_DNA"/>
</dbReference>
<dbReference type="Gene3D" id="2.20.28.100">
    <property type="entry name" value="Desulphoferrodoxin, N-terminal domain"/>
    <property type="match status" value="1"/>
</dbReference>
<feature type="binding site" evidence="12">
    <location>
        <position position="69"/>
    </location>
    <ligand>
        <name>Fe cation</name>
        <dbReference type="ChEBI" id="CHEBI:24875"/>
        <label>2</label>
        <note>catalytic</note>
    </ligand>
</feature>
<dbReference type="InterPro" id="IPR036073">
    <property type="entry name" value="Desulfoferrodoxin_Fe-bd_dom_sf"/>
</dbReference>
<feature type="binding site" evidence="12">
    <location>
        <position position="118"/>
    </location>
    <ligand>
        <name>Fe cation</name>
        <dbReference type="ChEBI" id="CHEBI:24875"/>
        <label>1</label>
    </ligand>
</feature>
<dbReference type="Gene3D" id="2.60.40.730">
    <property type="entry name" value="SOR catalytic domain"/>
    <property type="match status" value="1"/>
</dbReference>
<evidence type="ECO:0000259" key="13">
    <source>
        <dbReference type="Pfam" id="PF01880"/>
    </source>
</evidence>
<evidence type="ECO:0000256" key="10">
    <source>
        <dbReference type="ARBA" id="ARBA00031398"/>
    </source>
</evidence>
<dbReference type="GO" id="GO:0019430">
    <property type="term" value="P:removal of superoxide radicals"/>
    <property type="evidence" value="ECO:0007669"/>
    <property type="project" value="InterPro"/>
</dbReference>
<dbReference type="Pfam" id="PF01880">
    <property type="entry name" value="Desulfoferrodox"/>
    <property type="match status" value="1"/>
</dbReference>
<dbReference type="GO" id="GO:0050605">
    <property type="term" value="F:superoxide reductase activity"/>
    <property type="evidence" value="ECO:0007669"/>
    <property type="project" value="UniProtKB-EC"/>
</dbReference>
<dbReference type="InterPro" id="IPR004462">
    <property type="entry name" value="Desulfoferrodoxin_N"/>
</dbReference>
<dbReference type="CDD" id="cd00974">
    <property type="entry name" value="DSRD"/>
    <property type="match status" value="1"/>
</dbReference>
<name>A0A7V4E5Q5_UNCW3</name>
<evidence type="ECO:0000256" key="8">
    <source>
        <dbReference type="ARBA" id="ARBA00023004"/>
    </source>
</evidence>
<dbReference type="SUPFAM" id="SSF49367">
    <property type="entry name" value="Superoxide reductase-like"/>
    <property type="match status" value="1"/>
</dbReference>
<comment type="cofactor">
    <cofactor evidence="12">
        <name>Fe(3+)</name>
        <dbReference type="ChEBI" id="CHEBI:29034"/>
    </cofactor>
    <text evidence="12">Binds 1 Fe(3+) ion per subunit. The iron ion 1 is coordinated via 4 cysteine residues.</text>
</comment>
<feature type="binding site" evidence="12">
    <location>
        <position position="121"/>
    </location>
    <ligand>
        <name>Fe cation</name>
        <dbReference type="ChEBI" id="CHEBI:24875"/>
        <label>1</label>
    </ligand>
</feature>
<feature type="binding site" evidence="12">
    <location>
        <position position="29"/>
    </location>
    <ligand>
        <name>Fe cation</name>
        <dbReference type="ChEBI" id="CHEBI:24875"/>
        <label>1</label>
    </ligand>
</feature>
<dbReference type="PANTHER" id="PTHR36541:SF1">
    <property type="entry name" value="SUPEROXIDE REDUCTASE-RELATED"/>
    <property type="match status" value="1"/>
</dbReference>
<proteinExistence type="inferred from homology"/>
<accession>A0A7V4E5Q5</accession>
<comment type="similarity">
    <text evidence="2">Belongs to the desulfoferrodoxin family.</text>
</comment>
<dbReference type="NCBIfam" id="TIGR00319">
    <property type="entry name" value="desulf_FeS4"/>
    <property type="match status" value="1"/>
</dbReference>
<feature type="binding site" evidence="12">
    <location>
        <position position="75"/>
    </location>
    <ligand>
        <name>Fe cation</name>
        <dbReference type="ChEBI" id="CHEBI:24875"/>
        <label>2</label>
        <note>catalytic</note>
    </ligand>
</feature>
<sequence>MAQRFGVYKCNVCGNVVRVNLAGVGNLVCCGQPMVLQTPKTEEQGYEKHLPVVEKTQEGVKVKVGSVPHPMEPNHYIVWVEVEVDGYCLERFFKPGEEPQAEFLIGGGKEVKAVREYCNLHGLWETKM</sequence>
<dbReference type="InterPro" id="IPR051233">
    <property type="entry name" value="Desulfoferrodoxin_SOR"/>
</dbReference>
<reference evidence="15" key="1">
    <citation type="journal article" date="2020" name="mSystems">
        <title>Genome- and Community-Level Interaction Insights into Carbon Utilization and Element Cycling Functions of Hydrothermarchaeota in Hydrothermal Sediment.</title>
        <authorList>
            <person name="Zhou Z."/>
            <person name="Liu Y."/>
            <person name="Xu W."/>
            <person name="Pan J."/>
            <person name="Luo Z.H."/>
            <person name="Li M."/>
        </authorList>
    </citation>
    <scope>NUCLEOTIDE SEQUENCE [LARGE SCALE GENOMIC DNA]</scope>
    <source>
        <strain evidence="15">SpSt-69</strain>
    </source>
</reference>
<dbReference type="InterPro" id="IPR004793">
    <property type="entry name" value="Desulfoferrodoxin_rbo"/>
</dbReference>
<evidence type="ECO:0000256" key="11">
    <source>
        <dbReference type="ARBA" id="ARBA00047448"/>
    </source>
</evidence>
<comment type="cofactor">
    <cofactor evidence="1">
        <name>Cu(2+)</name>
        <dbReference type="ChEBI" id="CHEBI:29036"/>
    </cofactor>
</comment>
<feature type="binding site" evidence="12">
    <location>
        <position position="49"/>
    </location>
    <ligand>
        <name>Fe cation</name>
        <dbReference type="ChEBI" id="CHEBI:24875"/>
        <label>2</label>
        <note>catalytic</note>
    </ligand>
</feature>
<keyword evidence="6 12" id="KW-0479">Metal-binding</keyword>
<gene>
    <name evidence="15" type="ORF">ENU66_07000</name>
</gene>
<evidence type="ECO:0000256" key="3">
    <source>
        <dbReference type="ARBA" id="ARBA00012679"/>
    </source>
</evidence>
<dbReference type="AlphaFoldDB" id="A0A7V4E5Q5"/>
<feature type="binding site" evidence="12">
    <location>
        <position position="13"/>
    </location>
    <ligand>
        <name>Fe cation</name>
        <dbReference type="ChEBI" id="CHEBI:24875"/>
        <label>1</label>
    </ligand>
</feature>
<comment type="catalytic activity">
    <reaction evidence="11">
        <text>reduced [rubredoxin] + superoxide + 2 H(+) = oxidized [rubredoxin] + H2O2</text>
        <dbReference type="Rhea" id="RHEA:21324"/>
        <dbReference type="Rhea" id="RHEA-COMP:10302"/>
        <dbReference type="Rhea" id="RHEA-COMP:10303"/>
        <dbReference type="ChEBI" id="CHEBI:15378"/>
        <dbReference type="ChEBI" id="CHEBI:16240"/>
        <dbReference type="ChEBI" id="CHEBI:18421"/>
        <dbReference type="ChEBI" id="CHEBI:29033"/>
        <dbReference type="ChEBI" id="CHEBI:29034"/>
        <dbReference type="EC" id="1.15.1.2"/>
    </reaction>
</comment>
<comment type="function">
    <text evidence="9">Catalyzes the one-electron reduction of superoxide anion radical to hydrogen peroxide at a nonheme ferrous iron center. Plays a fundamental role in case of oxidative stress via its superoxide detoxification activity.</text>
</comment>
<evidence type="ECO:0000259" key="14">
    <source>
        <dbReference type="Pfam" id="PF06397"/>
    </source>
</evidence>
<evidence type="ECO:0000256" key="2">
    <source>
        <dbReference type="ARBA" id="ARBA00005941"/>
    </source>
</evidence>
<dbReference type="InterPro" id="IPR002742">
    <property type="entry name" value="Desulfoferrodoxin_Fe-bd_dom"/>
</dbReference>
<feature type="binding site" evidence="12">
    <location>
        <position position="30"/>
    </location>
    <ligand>
        <name>Fe cation</name>
        <dbReference type="ChEBI" id="CHEBI:24875"/>
        <label>1</label>
    </ligand>
</feature>
<evidence type="ECO:0000256" key="4">
    <source>
        <dbReference type="ARBA" id="ARBA00014839"/>
    </source>
</evidence>
<evidence type="ECO:0000256" key="9">
    <source>
        <dbReference type="ARBA" id="ARBA00024690"/>
    </source>
</evidence>